<feature type="region of interest" description="Disordered" evidence="2">
    <location>
        <begin position="1"/>
        <end position="49"/>
    </location>
</feature>
<gene>
    <name evidence="4" type="ORF">PCOS0759_LOCUS1327</name>
</gene>
<dbReference type="SUPFAM" id="SSF52799">
    <property type="entry name" value="(Phosphotyrosine protein) phosphatases II"/>
    <property type="match status" value="1"/>
</dbReference>
<dbReference type="GO" id="GO:0016791">
    <property type="term" value="F:phosphatase activity"/>
    <property type="evidence" value="ECO:0007669"/>
    <property type="project" value="UniProtKB-ARBA"/>
</dbReference>
<evidence type="ECO:0000256" key="2">
    <source>
        <dbReference type="SAM" id="MobiDB-lite"/>
    </source>
</evidence>
<sequence>MPTDISSQHPPKHVKETSTTISHQRPNSCSSRSLGSTFKTSSRATPNQHPKITYSLLLKSPSGKHTVRIGSAPGKFKRSLKADVDNVFVKRFGFSHVVSILTDNEYKTLDIEQQEYRKLLKERKIKCYPVRNIVDGSVPVSEAEREKFFQLVESVAQEFEQSATNQTEFHLLVHCRLGKHRSGMFCCCLLLRLNTFLHQIEGGDLPEDEPISVVQPERTPSDSHDRSAATVPRLLTAGESIAFLRAKRGQSCISREPQEELVRAFQKWNRKRGILK</sequence>
<evidence type="ECO:0000313" key="4">
    <source>
        <dbReference type="EMBL" id="CAD9078095.1"/>
    </source>
</evidence>
<keyword evidence="1" id="KW-0378">Hydrolase</keyword>
<organism evidence="4">
    <name type="scientific">Percolomonas cosmopolitus</name>
    <dbReference type="NCBI Taxonomy" id="63605"/>
    <lineage>
        <taxon>Eukaryota</taxon>
        <taxon>Discoba</taxon>
        <taxon>Heterolobosea</taxon>
        <taxon>Tetramitia</taxon>
        <taxon>Eutetramitia</taxon>
        <taxon>Percolomonadidae</taxon>
        <taxon>Percolomonas</taxon>
    </lineage>
</organism>
<dbReference type="Gene3D" id="3.90.190.10">
    <property type="entry name" value="Protein tyrosine phosphatase superfamily"/>
    <property type="match status" value="1"/>
</dbReference>
<dbReference type="InterPro" id="IPR029021">
    <property type="entry name" value="Prot-tyrosine_phosphatase-like"/>
</dbReference>
<dbReference type="PROSITE" id="PS00383">
    <property type="entry name" value="TYR_PHOSPHATASE_1"/>
    <property type="match status" value="1"/>
</dbReference>
<name>A0A7S1KNU4_9EUKA</name>
<feature type="region of interest" description="Disordered" evidence="2">
    <location>
        <begin position="208"/>
        <end position="229"/>
    </location>
</feature>
<proteinExistence type="predicted"/>
<reference evidence="4" key="1">
    <citation type="submission" date="2021-01" db="EMBL/GenBank/DDBJ databases">
        <authorList>
            <person name="Corre E."/>
            <person name="Pelletier E."/>
            <person name="Niang G."/>
            <person name="Scheremetjew M."/>
            <person name="Finn R."/>
            <person name="Kale V."/>
            <person name="Holt S."/>
            <person name="Cochrane G."/>
            <person name="Meng A."/>
            <person name="Brown T."/>
            <person name="Cohen L."/>
        </authorList>
    </citation>
    <scope>NUCLEOTIDE SEQUENCE</scope>
    <source>
        <strain evidence="4">WS</strain>
    </source>
</reference>
<dbReference type="EMBL" id="HBGD01001602">
    <property type="protein sequence ID" value="CAD9078095.1"/>
    <property type="molecule type" value="Transcribed_RNA"/>
</dbReference>
<feature type="compositionally biased region" description="Polar residues" evidence="2">
    <location>
        <begin position="17"/>
        <end position="49"/>
    </location>
</feature>
<dbReference type="InterPro" id="IPR016130">
    <property type="entry name" value="Tyr_Pase_AS"/>
</dbReference>
<feature type="domain" description="Tyrosine specific protein phosphatases" evidence="3">
    <location>
        <begin position="146"/>
        <end position="218"/>
    </location>
</feature>
<dbReference type="InterPro" id="IPR057023">
    <property type="entry name" value="PTP-SAK"/>
</dbReference>
<dbReference type="PROSITE" id="PS50056">
    <property type="entry name" value="TYR_PHOSPHATASE_2"/>
    <property type="match status" value="1"/>
</dbReference>
<evidence type="ECO:0000256" key="1">
    <source>
        <dbReference type="ARBA" id="ARBA00022801"/>
    </source>
</evidence>
<accession>A0A7S1KNU4</accession>
<dbReference type="InterPro" id="IPR000387">
    <property type="entry name" value="Tyr_Pase_dom"/>
</dbReference>
<protein>
    <recommendedName>
        <fullName evidence="3">Tyrosine specific protein phosphatases domain-containing protein</fullName>
    </recommendedName>
</protein>
<evidence type="ECO:0000259" key="3">
    <source>
        <dbReference type="PROSITE" id="PS50056"/>
    </source>
</evidence>
<dbReference type="AlphaFoldDB" id="A0A7S1KNU4"/>
<dbReference type="Pfam" id="PF22784">
    <property type="entry name" value="PTP-SAK"/>
    <property type="match status" value="1"/>
</dbReference>